<dbReference type="NCBIfam" id="TIGR00181">
    <property type="entry name" value="pepF"/>
    <property type="match status" value="1"/>
</dbReference>
<dbReference type="Proteomes" id="UP000248326">
    <property type="component" value="Unassembled WGS sequence"/>
</dbReference>
<dbReference type="GO" id="GO:0006508">
    <property type="term" value="P:proteolysis"/>
    <property type="evidence" value="ECO:0007669"/>
    <property type="project" value="UniProtKB-KW"/>
</dbReference>
<dbReference type="GO" id="GO:0006518">
    <property type="term" value="P:peptide metabolic process"/>
    <property type="evidence" value="ECO:0007669"/>
    <property type="project" value="TreeGrafter"/>
</dbReference>
<dbReference type="CDD" id="cd09608">
    <property type="entry name" value="M3B_PepF"/>
    <property type="match status" value="1"/>
</dbReference>
<comment type="similarity">
    <text evidence="6">Belongs to the peptidase M3B family.</text>
</comment>
<evidence type="ECO:0000313" key="10">
    <source>
        <dbReference type="Proteomes" id="UP000248326"/>
    </source>
</evidence>
<dbReference type="EMBL" id="QJSX01000020">
    <property type="protein sequence ID" value="PYE49977.1"/>
    <property type="molecule type" value="Genomic_DNA"/>
</dbReference>
<organism evidence="9 10">
    <name type="scientific">Deinococcus yavapaiensis KR-236</name>
    <dbReference type="NCBI Taxonomy" id="694435"/>
    <lineage>
        <taxon>Bacteria</taxon>
        <taxon>Thermotogati</taxon>
        <taxon>Deinococcota</taxon>
        <taxon>Deinococci</taxon>
        <taxon>Deinococcales</taxon>
        <taxon>Deinococcaceae</taxon>
        <taxon>Deinococcus</taxon>
    </lineage>
</organism>
<name>A0A318SD69_9DEIO</name>
<sequence length="599" mass="67257">MTASLPRRSDVAPESKWDIEHLFATPAEWDAEFAALEATLPSLAEFKSRLANPDMIAAYLGRSETLASRLSRLNNYAFMSASVDASDTDANARRERVTGLAGAFAAAIAFAEPELLALPADTLSAWTRTPELRMYAHFFDNLERQRPHVRSADVEEVLGLVRGPFGAARTIHPTLVNTDLDLGTVGGVKIGHGNIDRLTQDPDREVRRGAWEAYADAHLKFANTMAASLSAGVRQDVFVARVRGYENSLHAALSPNNIPVEVFHTLIDTYRRHVGTWHRYWRARARLLGLERLREYDVKAPLTAEPPRVSYEQSVEWICEGMAPLGTEYVNAMRSGLTTERWVDVYPNEGKRQGAYSSGTQGTLPYIFMSYADSLFSLSTLAHEIGHSMHSYLTWRSQPYVYSRYSLFVAEVASNFNQAMVRRHLFGARPDEDFQIALIEEAMSNFHRYFFIMPTLARFELDIHERVERGEALSARTLNALMADLLAEGYGDGVEMDRERSGVTWAQFSTHLYSNFYVFQYATGISAAHQLLARFDGDTQAAREDYLAFLRAGGSLYPLDALKLAGVDMRSGEAVERTFEVLADYVDRLEKIVDAREGR</sequence>
<keyword evidence="1 6" id="KW-0645">Protease</keyword>
<dbReference type="RefSeq" id="WP_110888546.1">
    <property type="nucleotide sequence ID" value="NZ_QJSX01000020.1"/>
</dbReference>
<evidence type="ECO:0000256" key="3">
    <source>
        <dbReference type="ARBA" id="ARBA00022801"/>
    </source>
</evidence>
<dbReference type="InterPro" id="IPR013647">
    <property type="entry name" value="OligopepF_N_dom"/>
</dbReference>
<dbReference type="OrthoDB" id="9766487at2"/>
<dbReference type="InterPro" id="IPR042088">
    <property type="entry name" value="OligoPept_F_C"/>
</dbReference>
<dbReference type="Pfam" id="PF08439">
    <property type="entry name" value="Peptidase_M3_N"/>
    <property type="match status" value="1"/>
</dbReference>
<keyword evidence="10" id="KW-1185">Reference proteome</keyword>
<evidence type="ECO:0000259" key="7">
    <source>
        <dbReference type="Pfam" id="PF01432"/>
    </source>
</evidence>
<comment type="function">
    <text evidence="6">Has oligopeptidase activity and degrades a variety of small bioactive peptides.</text>
</comment>
<evidence type="ECO:0000256" key="2">
    <source>
        <dbReference type="ARBA" id="ARBA00022723"/>
    </source>
</evidence>
<dbReference type="InterPro" id="IPR004438">
    <property type="entry name" value="Peptidase_M3B"/>
</dbReference>
<evidence type="ECO:0000259" key="8">
    <source>
        <dbReference type="Pfam" id="PF08439"/>
    </source>
</evidence>
<accession>A0A318SD69</accession>
<dbReference type="GO" id="GO:0046872">
    <property type="term" value="F:metal ion binding"/>
    <property type="evidence" value="ECO:0007669"/>
    <property type="project" value="UniProtKB-UniRule"/>
</dbReference>
<keyword evidence="2 6" id="KW-0479">Metal-binding</keyword>
<evidence type="ECO:0000256" key="4">
    <source>
        <dbReference type="ARBA" id="ARBA00022833"/>
    </source>
</evidence>
<dbReference type="PANTHER" id="PTHR11804">
    <property type="entry name" value="PROTEASE M3 THIMET OLIGOPEPTIDASE-RELATED"/>
    <property type="match status" value="1"/>
</dbReference>
<evidence type="ECO:0000313" key="9">
    <source>
        <dbReference type="EMBL" id="PYE49977.1"/>
    </source>
</evidence>
<gene>
    <name evidence="9" type="ORF">DES52_12062</name>
</gene>
<reference evidence="9 10" key="1">
    <citation type="submission" date="2018-06" db="EMBL/GenBank/DDBJ databases">
        <title>Genomic Encyclopedia of Type Strains, Phase IV (KMG-IV): sequencing the most valuable type-strain genomes for metagenomic binning, comparative biology and taxonomic classification.</title>
        <authorList>
            <person name="Goeker M."/>
        </authorList>
    </citation>
    <scope>NUCLEOTIDE SEQUENCE [LARGE SCALE GENOMIC DNA]</scope>
    <source>
        <strain evidence="9 10">DSM 18048</strain>
    </source>
</reference>
<keyword evidence="5 6" id="KW-0482">Metalloprotease</keyword>
<comment type="cofactor">
    <cofactor evidence="6">
        <name>Zn(2+)</name>
        <dbReference type="ChEBI" id="CHEBI:29105"/>
    </cofactor>
    <text evidence="6">Binds 1 zinc ion.</text>
</comment>
<evidence type="ECO:0000256" key="6">
    <source>
        <dbReference type="RuleBase" id="RU368091"/>
    </source>
</evidence>
<dbReference type="AlphaFoldDB" id="A0A318SD69"/>
<keyword evidence="4 6" id="KW-0862">Zinc</keyword>
<dbReference type="InterPro" id="IPR045090">
    <property type="entry name" value="Pept_M3A_M3B"/>
</dbReference>
<dbReference type="EC" id="3.4.24.-" evidence="6"/>
<evidence type="ECO:0000256" key="5">
    <source>
        <dbReference type="ARBA" id="ARBA00023049"/>
    </source>
</evidence>
<proteinExistence type="inferred from homology"/>
<dbReference type="GO" id="GO:0004222">
    <property type="term" value="F:metalloendopeptidase activity"/>
    <property type="evidence" value="ECO:0007669"/>
    <property type="project" value="UniProtKB-UniRule"/>
</dbReference>
<evidence type="ECO:0000256" key="1">
    <source>
        <dbReference type="ARBA" id="ARBA00022670"/>
    </source>
</evidence>
<dbReference type="Gene3D" id="1.10.1370.20">
    <property type="entry name" value="Oligoendopeptidase f, C-terminal domain"/>
    <property type="match status" value="1"/>
</dbReference>
<dbReference type="SUPFAM" id="SSF55486">
    <property type="entry name" value="Metalloproteases ('zincins'), catalytic domain"/>
    <property type="match status" value="1"/>
</dbReference>
<feature type="domain" description="Oligopeptidase F N-terminal" evidence="8">
    <location>
        <begin position="114"/>
        <end position="181"/>
    </location>
</feature>
<dbReference type="InterPro" id="IPR001567">
    <property type="entry name" value="Pept_M3A_M3B_dom"/>
</dbReference>
<dbReference type="Pfam" id="PF01432">
    <property type="entry name" value="Peptidase_M3"/>
    <property type="match status" value="1"/>
</dbReference>
<comment type="caution">
    <text evidence="9">The sequence shown here is derived from an EMBL/GenBank/DDBJ whole genome shotgun (WGS) entry which is preliminary data.</text>
</comment>
<dbReference type="PANTHER" id="PTHR11804:SF77">
    <property type="entry name" value="OLIGOENDOPEPTIDASE F"/>
    <property type="match status" value="1"/>
</dbReference>
<keyword evidence="3 6" id="KW-0378">Hydrolase</keyword>
<protein>
    <recommendedName>
        <fullName evidence="6">Oligopeptidase F</fullName>
        <ecNumber evidence="6">3.4.24.-</ecNumber>
    </recommendedName>
</protein>
<feature type="domain" description="Peptidase M3A/M3B catalytic" evidence="7">
    <location>
        <begin position="198"/>
        <end position="580"/>
    </location>
</feature>
<dbReference type="Gene3D" id="1.20.140.70">
    <property type="entry name" value="Oligopeptidase f, N-terminal domain"/>
    <property type="match status" value="1"/>
</dbReference>